<reference evidence="2 3" key="1">
    <citation type="submission" date="2015-11" db="EMBL/GenBank/DDBJ databases">
        <title>Genomic analysis of 38 Legionella species identifies large and diverse effector repertoires.</title>
        <authorList>
            <person name="Burstein D."/>
            <person name="Amaro F."/>
            <person name="Zusman T."/>
            <person name="Lifshitz Z."/>
            <person name="Cohen O."/>
            <person name="Gilbert J.A."/>
            <person name="Pupko T."/>
            <person name="Shuman H.A."/>
            <person name="Segal G."/>
        </authorList>
    </citation>
    <scope>NUCLEOTIDE SEQUENCE [LARGE SCALE GENOMIC DNA]</scope>
    <source>
        <strain evidence="2 3">ATCC 49655</strain>
    </source>
</reference>
<organism evidence="2 3">
    <name type="scientific">Legionella shakespearei DSM 23087</name>
    <dbReference type="NCBI Taxonomy" id="1122169"/>
    <lineage>
        <taxon>Bacteria</taxon>
        <taxon>Pseudomonadati</taxon>
        <taxon>Pseudomonadota</taxon>
        <taxon>Gammaproteobacteria</taxon>
        <taxon>Legionellales</taxon>
        <taxon>Legionellaceae</taxon>
        <taxon>Legionella</taxon>
    </lineage>
</organism>
<dbReference type="InterPro" id="IPR029063">
    <property type="entry name" value="SAM-dependent_MTases_sf"/>
</dbReference>
<evidence type="ECO:0000313" key="3">
    <source>
        <dbReference type="Proteomes" id="UP000054600"/>
    </source>
</evidence>
<keyword evidence="3" id="KW-1185">Reference proteome</keyword>
<dbReference type="SUPFAM" id="SSF53335">
    <property type="entry name" value="S-adenosyl-L-methionine-dependent methyltransferases"/>
    <property type="match status" value="1"/>
</dbReference>
<dbReference type="STRING" id="1122169.Lsha_1083"/>
<name>A0A0W0Z0I7_9GAMM</name>
<sequence length="139" mass="16291">MTEVLLARHMIHHPELDSVSHCKNLPGVCYRMWSQSLTLTKEQYHFVFSTVTLQFLNAKRIPSLLTELQEATAKNGCHFLVFPVQSELYSLPNSFTFLPKHEELYHFYQNRGWSVLKYKESVGQYPVYLVCCSLKKLFD</sequence>
<gene>
    <name evidence="2" type="ORF">Lsha_1083</name>
</gene>
<dbReference type="Pfam" id="PF03848">
    <property type="entry name" value="TehB"/>
    <property type="match status" value="1"/>
</dbReference>
<dbReference type="PATRIC" id="fig|1122169.6.peg.1247"/>
<accession>A0A0W0Z0I7</accession>
<feature type="domain" description="Tellurite resistance methyltransferase TehB-like" evidence="1">
    <location>
        <begin position="17"/>
        <end position="124"/>
    </location>
</feature>
<proteinExistence type="predicted"/>
<dbReference type="EMBL" id="LNYW01000033">
    <property type="protein sequence ID" value="KTD62383.1"/>
    <property type="molecule type" value="Genomic_DNA"/>
</dbReference>
<evidence type="ECO:0000259" key="1">
    <source>
        <dbReference type="Pfam" id="PF03848"/>
    </source>
</evidence>
<dbReference type="RefSeq" id="WP_237762265.1">
    <property type="nucleotide sequence ID" value="NZ_KB892415.1"/>
</dbReference>
<dbReference type="Gene3D" id="3.40.50.150">
    <property type="entry name" value="Vaccinia Virus protein VP39"/>
    <property type="match status" value="1"/>
</dbReference>
<comment type="caution">
    <text evidence="2">The sequence shown here is derived from an EMBL/GenBank/DDBJ whole genome shotgun (WGS) entry which is preliminary data.</text>
</comment>
<protein>
    <submittedName>
        <fullName evidence="2">Tellurite resistance protein TehB</fullName>
    </submittedName>
</protein>
<dbReference type="AlphaFoldDB" id="A0A0W0Z0I7"/>
<dbReference type="eggNOG" id="COG2226">
    <property type="taxonomic scope" value="Bacteria"/>
</dbReference>
<dbReference type="Proteomes" id="UP000054600">
    <property type="component" value="Unassembled WGS sequence"/>
</dbReference>
<evidence type="ECO:0000313" key="2">
    <source>
        <dbReference type="EMBL" id="KTD62383.1"/>
    </source>
</evidence>
<dbReference type="InterPro" id="IPR015985">
    <property type="entry name" value="TehB-like_dom"/>
</dbReference>